<name>A0A8H6UZ57_9EURO</name>
<dbReference type="Proteomes" id="UP000662466">
    <property type="component" value="Unassembled WGS sequence"/>
</dbReference>
<comment type="caution">
    <text evidence="2">The sequence shown here is derived from an EMBL/GenBank/DDBJ whole genome shotgun (WGS) entry which is preliminary data.</text>
</comment>
<evidence type="ECO:0000313" key="3">
    <source>
        <dbReference type="Proteomes" id="UP000662466"/>
    </source>
</evidence>
<evidence type="ECO:0000256" key="1">
    <source>
        <dbReference type="SAM" id="MobiDB-lite"/>
    </source>
</evidence>
<evidence type="ECO:0000313" key="2">
    <source>
        <dbReference type="EMBL" id="KAF7172603.1"/>
    </source>
</evidence>
<dbReference type="AlphaFoldDB" id="A0A8H6UZ57"/>
<organism evidence="2 3">
    <name type="scientific">Aspergillus hiratsukae</name>
    <dbReference type="NCBI Taxonomy" id="1194566"/>
    <lineage>
        <taxon>Eukaryota</taxon>
        <taxon>Fungi</taxon>
        <taxon>Dikarya</taxon>
        <taxon>Ascomycota</taxon>
        <taxon>Pezizomycotina</taxon>
        <taxon>Eurotiomycetes</taxon>
        <taxon>Eurotiomycetidae</taxon>
        <taxon>Eurotiales</taxon>
        <taxon>Aspergillaceae</taxon>
        <taxon>Aspergillus</taxon>
        <taxon>Aspergillus subgen. Fumigati</taxon>
    </lineage>
</organism>
<reference evidence="2" key="1">
    <citation type="submission" date="2020-06" db="EMBL/GenBank/DDBJ databases">
        <title>Draft genome sequences of strains closely related to Aspergillus parafelis and Aspergillus hiratsukae.</title>
        <authorList>
            <person name="Dos Santos R.A.C."/>
            <person name="Rivero-Menendez O."/>
            <person name="Steenwyk J.L."/>
            <person name="Mead M.E."/>
            <person name="Goldman G.H."/>
            <person name="Alastruey-Izquierdo A."/>
            <person name="Rokas A."/>
        </authorList>
    </citation>
    <scope>NUCLEOTIDE SEQUENCE</scope>
    <source>
        <strain evidence="2">CNM-CM6106</strain>
    </source>
</reference>
<proteinExistence type="predicted"/>
<dbReference type="EMBL" id="JACBAF010001845">
    <property type="protein sequence ID" value="KAF7172603.1"/>
    <property type="molecule type" value="Genomic_DNA"/>
</dbReference>
<accession>A0A8H6UZ57</accession>
<feature type="region of interest" description="Disordered" evidence="1">
    <location>
        <begin position="357"/>
        <end position="378"/>
    </location>
</feature>
<feature type="compositionally biased region" description="Low complexity" evidence="1">
    <location>
        <begin position="578"/>
        <end position="594"/>
    </location>
</feature>
<feature type="region of interest" description="Disordered" evidence="1">
    <location>
        <begin position="578"/>
        <end position="602"/>
    </location>
</feature>
<protein>
    <submittedName>
        <fullName evidence="2">Uncharacterized protein</fullName>
    </submittedName>
</protein>
<sequence>MDPTVLAKEYNLDATEQGDLRDGIDRLPFLSAPMSGFTDHLLTIVQGSHIKPTKRAPGAQPEPLQEALDSCADAKITADHLRAMGLQTNKTPYGSSVPVNARNSPFKPATHGQWQFSKLNVIDKFGQALTIVDQSPKKFTDPDPTVYPCVSDYFAVDRVQVSHNNQPSVLEYNSILGEPDNTRCRFVQVPPTLNQACRLNTTFVVPDEKNRGLWREAAVDHENPVWGWVVVNYADYGIQLFLADGTFYREVRVNPSDTTGSGGSSVSPPWAPFDPPSQFNPNQVTQLDKLVQQLVNRGPKGDYAYLFAIANMINNSILNMPHLPNSYAGFLPGLVGKPLALVNLGISLELGQPPLKSQSNVVSAPGGHRREEPTLDTYGFPVKIGDGKRAFDGLVGYFPSTLDTKGNVDLDLSRLYTYFPMQQPPIPPPTPPIHVNISEMNIATEPTTGTDPTIPIGPDNYPTVTPFYIPTAPDDTWDPLSGTLPPAPSAPTSLDDFILLRNKQLKVFGAVMDPFSPIHFYSGSIVPVVSLKLPDSTLGDAMSRMTAFIRAGPVLVTQDVPINLDTAAVLRASYTLDGSSNNSSASANGTAGASVPSETPPPAVQVGGLGGKGREKWRWLQPYWADPVPDSPSARIETTGKITQYNALPLTFSSTKPRLEGGPYTALEGYLQLAEPIVKPTF</sequence>
<gene>
    <name evidence="2" type="ORF">CNMCM6106_006768</name>
</gene>